<organism evidence="1 2">
    <name type="scientific">Streptomyces endophyticus</name>
    <dbReference type="NCBI Taxonomy" id="714166"/>
    <lineage>
        <taxon>Bacteria</taxon>
        <taxon>Bacillati</taxon>
        <taxon>Actinomycetota</taxon>
        <taxon>Actinomycetes</taxon>
        <taxon>Kitasatosporales</taxon>
        <taxon>Streptomycetaceae</taxon>
        <taxon>Streptomyces</taxon>
    </lineage>
</organism>
<dbReference type="EMBL" id="JAOZYC010000094">
    <property type="protein sequence ID" value="MEB8338557.1"/>
    <property type="molecule type" value="Genomic_DNA"/>
</dbReference>
<keyword evidence="2" id="KW-1185">Reference proteome</keyword>
<gene>
    <name evidence="1" type="ORF">OKJ99_13730</name>
</gene>
<proteinExistence type="predicted"/>
<name>A0ABU6F3H1_9ACTN</name>
<comment type="caution">
    <text evidence="1">The sequence shown here is derived from an EMBL/GenBank/DDBJ whole genome shotgun (WGS) entry which is preliminary data.</text>
</comment>
<sequence>MAAQCKLYRNTPQLIAPRTWTLVTYERAIRNDRGMEQDLALIVPDRDGDFVWARNIRWEPVTQPEGDVRVRQFMSRFIRDPHGIRDDTGAGDRMDSPGRDWDTTMWPFFGRAGQPVGVEVWHDHHEPAAVGHAQFVGMTWDY</sequence>
<dbReference type="Proteomes" id="UP001354931">
    <property type="component" value="Unassembled WGS sequence"/>
</dbReference>
<evidence type="ECO:0000313" key="1">
    <source>
        <dbReference type="EMBL" id="MEB8338557.1"/>
    </source>
</evidence>
<protein>
    <submittedName>
        <fullName evidence="1">Uncharacterized protein</fullName>
    </submittedName>
</protein>
<dbReference type="RefSeq" id="WP_326016349.1">
    <property type="nucleotide sequence ID" value="NZ_JAOZYC010000094.1"/>
</dbReference>
<reference evidence="1 2" key="1">
    <citation type="submission" date="2022-10" db="EMBL/GenBank/DDBJ databases">
        <authorList>
            <person name="Xie J."/>
            <person name="Shen N."/>
        </authorList>
    </citation>
    <scope>NUCLEOTIDE SEQUENCE [LARGE SCALE GENOMIC DNA]</scope>
    <source>
        <strain evidence="1 2">YIM65594</strain>
    </source>
</reference>
<evidence type="ECO:0000313" key="2">
    <source>
        <dbReference type="Proteomes" id="UP001354931"/>
    </source>
</evidence>
<accession>A0ABU6F3H1</accession>